<evidence type="ECO:0000259" key="7">
    <source>
        <dbReference type="PROSITE" id="PS50850"/>
    </source>
</evidence>
<comment type="subcellular location">
    <subcellularLocation>
        <location evidence="1">Cell membrane</location>
        <topology evidence="1">Multi-pass membrane protein</topology>
    </subcellularLocation>
</comment>
<name>A0ABP7XAV5_9ACTN</name>
<dbReference type="EMBL" id="BAAAZH010000003">
    <property type="protein sequence ID" value="GAA4109816.1"/>
    <property type="molecule type" value="Genomic_DNA"/>
</dbReference>
<dbReference type="PANTHER" id="PTHR42718:SF9">
    <property type="entry name" value="MAJOR FACILITATOR SUPERFAMILY MULTIDRUG TRANSPORTER MFSC"/>
    <property type="match status" value="1"/>
</dbReference>
<feature type="transmembrane region" description="Helical" evidence="6">
    <location>
        <begin position="56"/>
        <end position="77"/>
    </location>
</feature>
<feature type="transmembrane region" description="Helical" evidence="6">
    <location>
        <begin position="364"/>
        <end position="390"/>
    </location>
</feature>
<keyword evidence="4 6" id="KW-1133">Transmembrane helix</keyword>
<feature type="transmembrane region" description="Helical" evidence="6">
    <location>
        <begin position="274"/>
        <end position="298"/>
    </location>
</feature>
<feature type="transmembrane region" description="Helical" evidence="6">
    <location>
        <begin position="341"/>
        <end position="358"/>
    </location>
</feature>
<feature type="transmembrane region" description="Helical" evidence="6">
    <location>
        <begin position="170"/>
        <end position="192"/>
    </location>
</feature>
<feature type="transmembrane region" description="Helical" evidence="6">
    <location>
        <begin position="17"/>
        <end position="44"/>
    </location>
</feature>
<dbReference type="Pfam" id="PF07690">
    <property type="entry name" value="MFS_1"/>
    <property type="match status" value="1"/>
</dbReference>
<dbReference type="RefSeq" id="WP_344731576.1">
    <property type="nucleotide sequence ID" value="NZ_BAAAZH010000003.1"/>
</dbReference>
<dbReference type="InterPro" id="IPR020846">
    <property type="entry name" value="MFS_dom"/>
</dbReference>
<organism evidence="8 9">
    <name type="scientific">Nocardioides fonticola</name>
    <dbReference type="NCBI Taxonomy" id="450363"/>
    <lineage>
        <taxon>Bacteria</taxon>
        <taxon>Bacillati</taxon>
        <taxon>Actinomycetota</taxon>
        <taxon>Actinomycetes</taxon>
        <taxon>Propionibacteriales</taxon>
        <taxon>Nocardioidaceae</taxon>
        <taxon>Nocardioides</taxon>
    </lineage>
</organism>
<evidence type="ECO:0000256" key="6">
    <source>
        <dbReference type="SAM" id="Phobius"/>
    </source>
</evidence>
<dbReference type="PROSITE" id="PS50850">
    <property type="entry name" value="MFS"/>
    <property type="match status" value="1"/>
</dbReference>
<feature type="transmembrane region" description="Helical" evidence="6">
    <location>
        <begin position="141"/>
        <end position="164"/>
    </location>
</feature>
<protein>
    <submittedName>
        <fullName evidence="8">MFS transporter</fullName>
    </submittedName>
</protein>
<dbReference type="Gene3D" id="1.20.1250.20">
    <property type="entry name" value="MFS general substrate transporter like domains"/>
    <property type="match status" value="2"/>
</dbReference>
<keyword evidence="2" id="KW-0813">Transport</keyword>
<dbReference type="SUPFAM" id="SSF103473">
    <property type="entry name" value="MFS general substrate transporter"/>
    <property type="match status" value="2"/>
</dbReference>
<evidence type="ECO:0000256" key="3">
    <source>
        <dbReference type="ARBA" id="ARBA00022692"/>
    </source>
</evidence>
<feature type="transmembrane region" description="Helical" evidence="6">
    <location>
        <begin position="84"/>
        <end position="103"/>
    </location>
</feature>
<keyword evidence="3 6" id="KW-0812">Transmembrane</keyword>
<dbReference type="PANTHER" id="PTHR42718">
    <property type="entry name" value="MAJOR FACILITATOR SUPERFAMILY MULTIDRUG TRANSPORTER MFSC"/>
    <property type="match status" value="1"/>
</dbReference>
<dbReference type="Proteomes" id="UP001501495">
    <property type="component" value="Unassembled WGS sequence"/>
</dbReference>
<comment type="caution">
    <text evidence="8">The sequence shown here is derived from an EMBL/GenBank/DDBJ whole genome shotgun (WGS) entry which is preliminary data.</text>
</comment>
<feature type="transmembrane region" description="Helical" evidence="6">
    <location>
        <begin position="204"/>
        <end position="222"/>
    </location>
</feature>
<evidence type="ECO:0000256" key="1">
    <source>
        <dbReference type="ARBA" id="ARBA00004651"/>
    </source>
</evidence>
<evidence type="ECO:0000313" key="8">
    <source>
        <dbReference type="EMBL" id="GAA4109816.1"/>
    </source>
</evidence>
<evidence type="ECO:0000256" key="5">
    <source>
        <dbReference type="ARBA" id="ARBA00023136"/>
    </source>
</evidence>
<gene>
    <name evidence="8" type="ORF">GCM10022215_04490</name>
</gene>
<dbReference type="InterPro" id="IPR011701">
    <property type="entry name" value="MFS"/>
</dbReference>
<accession>A0ABP7XAV5</accession>
<evidence type="ECO:0000256" key="2">
    <source>
        <dbReference type="ARBA" id="ARBA00022448"/>
    </source>
</evidence>
<reference evidence="9" key="1">
    <citation type="journal article" date="2019" name="Int. J. Syst. Evol. Microbiol.">
        <title>The Global Catalogue of Microorganisms (GCM) 10K type strain sequencing project: providing services to taxonomists for standard genome sequencing and annotation.</title>
        <authorList>
            <consortium name="The Broad Institute Genomics Platform"/>
            <consortium name="The Broad Institute Genome Sequencing Center for Infectious Disease"/>
            <person name="Wu L."/>
            <person name="Ma J."/>
        </authorList>
    </citation>
    <scope>NUCLEOTIDE SEQUENCE [LARGE SCALE GENOMIC DNA]</scope>
    <source>
        <strain evidence="9">JCM 16703</strain>
    </source>
</reference>
<feature type="domain" description="Major facilitator superfamily (MFS) profile" evidence="7">
    <location>
        <begin position="18"/>
        <end position="460"/>
    </location>
</feature>
<dbReference type="InterPro" id="IPR036259">
    <property type="entry name" value="MFS_trans_sf"/>
</dbReference>
<sequence length="461" mass="46480">MTTTAPPRLRGVRGDRALVVTLVLLTTVTAIVSSLGAPLIVAIARRYDVALTDAQWALTATLLSGAVATPILGRLGAGRWRRPAVLAGLAVVCVGSLLGALPLGFGALVVGRALQGVGLALVPLAIAIARDHVAAPALPRTVALLSVTTVAGAGAGYPLSAFLAEHGGVAGAYAVGGVLTTITLALAALVLPHGDDGAGGAVDWVGAGLLSGGMVATLLAVSRGETWGWDSTRVLSLLAAGVVVLLAWGWWTLRVDGPLVDLRLAVRPGLAAPNLVAFAAGCGMYTLLALVVVVVQSAPRDGFGLGRSTLVAGSMLAPYAVASVVGSRLAQGVGRLAGTRLLLPTGCGLFLAATLLLADFHDHVLTLTAIMALSGLGSGFTFSSLAVLMVPHVPPAETGSAMAFNQVLRYLGFSVGSALSVTLMEVYGGGDAGFRGSLLTMSSVWVVALGGTWVLHRVSRP</sequence>
<feature type="transmembrane region" description="Helical" evidence="6">
    <location>
        <begin position="410"/>
        <end position="428"/>
    </location>
</feature>
<proteinExistence type="predicted"/>
<evidence type="ECO:0000256" key="4">
    <source>
        <dbReference type="ARBA" id="ARBA00022989"/>
    </source>
</evidence>
<evidence type="ECO:0000313" key="9">
    <source>
        <dbReference type="Proteomes" id="UP001501495"/>
    </source>
</evidence>
<keyword evidence="9" id="KW-1185">Reference proteome</keyword>
<feature type="transmembrane region" description="Helical" evidence="6">
    <location>
        <begin position="234"/>
        <end position="253"/>
    </location>
</feature>
<keyword evidence="5 6" id="KW-0472">Membrane</keyword>
<feature type="transmembrane region" description="Helical" evidence="6">
    <location>
        <begin position="434"/>
        <end position="455"/>
    </location>
</feature>
<feature type="transmembrane region" description="Helical" evidence="6">
    <location>
        <begin position="310"/>
        <end position="329"/>
    </location>
</feature>